<proteinExistence type="predicted"/>
<dbReference type="EMBL" id="KV429064">
    <property type="protein sequence ID" value="KZT68681.1"/>
    <property type="molecule type" value="Genomic_DNA"/>
</dbReference>
<gene>
    <name evidence="1" type="ORF">DAEQUDRAFT_315165</name>
</gene>
<protein>
    <submittedName>
        <fullName evidence="1">Uncharacterized protein</fullName>
    </submittedName>
</protein>
<sequence length="129" mass="13661">MVSPRLSTDESSSCGLCGILFLRLPSLSDSVVGAASSHWSGSMLHASDSECEHGPFFVRCSGPTSTVTVLRLPTRLVICGVFSAWTAGRTVRVMGHNESRGCLFGAQITRARQKQQPHISSGVLDTAPG</sequence>
<dbReference type="AlphaFoldDB" id="A0A165PVQ2"/>
<name>A0A165PVQ2_9APHY</name>
<reference evidence="1 2" key="1">
    <citation type="journal article" date="2016" name="Mol. Biol. Evol.">
        <title>Comparative Genomics of Early-Diverging Mushroom-Forming Fungi Provides Insights into the Origins of Lignocellulose Decay Capabilities.</title>
        <authorList>
            <person name="Nagy L.G."/>
            <person name="Riley R."/>
            <person name="Tritt A."/>
            <person name="Adam C."/>
            <person name="Daum C."/>
            <person name="Floudas D."/>
            <person name="Sun H."/>
            <person name="Yadav J.S."/>
            <person name="Pangilinan J."/>
            <person name="Larsson K.H."/>
            <person name="Matsuura K."/>
            <person name="Barry K."/>
            <person name="Labutti K."/>
            <person name="Kuo R."/>
            <person name="Ohm R.A."/>
            <person name="Bhattacharya S.S."/>
            <person name="Shirouzu T."/>
            <person name="Yoshinaga Y."/>
            <person name="Martin F.M."/>
            <person name="Grigoriev I.V."/>
            <person name="Hibbett D.S."/>
        </authorList>
    </citation>
    <scope>NUCLEOTIDE SEQUENCE [LARGE SCALE GENOMIC DNA]</scope>
    <source>
        <strain evidence="1 2">L-15889</strain>
    </source>
</reference>
<accession>A0A165PVQ2</accession>
<dbReference type="Proteomes" id="UP000076727">
    <property type="component" value="Unassembled WGS sequence"/>
</dbReference>
<organism evidence="1 2">
    <name type="scientific">Daedalea quercina L-15889</name>
    <dbReference type="NCBI Taxonomy" id="1314783"/>
    <lineage>
        <taxon>Eukaryota</taxon>
        <taxon>Fungi</taxon>
        <taxon>Dikarya</taxon>
        <taxon>Basidiomycota</taxon>
        <taxon>Agaricomycotina</taxon>
        <taxon>Agaricomycetes</taxon>
        <taxon>Polyporales</taxon>
        <taxon>Fomitopsis</taxon>
    </lineage>
</organism>
<evidence type="ECO:0000313" key="2">
    <source>
        <dbReference type="Proteomes" id="UP000076727"/>
    </source>
</evidence>
<evidence type="ECO:0000313" key="1">
    <source>
        <dbReference type="EMBL" id="KZT68681.1"/>
    </source>
</evidence>
<keyword evidence="2" id="KW-1185">Reference proteome</keyword>